<dbReference type="InterPro" id="IPR011249">
    <property type="entry name" value="Metalloenz_LuxS/M16"/>
</dbReference>
<dbReference type="GO" id="GO:0046872">
    <property type="term" value="F:metal ion binding"/>
    <property type="evidence" value="ECO:0007669"/>
    <property type="project" value="InterPro"/>
</dbReference>
<feature type="domain" description="Peptidase M16 C-terminal" evidence="1">
    <location>
        <begin position="200"/>
        <end position="374"/>
    </location>
</feature>
<evidence type="ECO:0000313" key="3">
    <source>
        <dbReference type="Proteomes" id="UP000256424"/>
    </source>
</evidence>
<dbReference type="InterPro" id="IPR050361">
    <property type="entry name" value="MPP/UQCRC_Complex"/>
</dbReference>
<name>A0A3D8J2F8_9HELI</name>
<dbReference type="EMBL" id="NXLW01000011">
    <property type="protein sequence ID" value="RDU71583.1"/>
    <property type="molecule type" value="Genomic_DNA"/>
</dbReference>
<protein>
    <submittedName>
        <fullName evidence="2">Insulinase family protein</fullName>
    </submittedName>
</protein>
<dbReference type="InterPro" id="IPR007863">
    <property type="entry name" value="Peptidase_M16_C"/>
</dbReference>
<organism evidence="2 3">
    <name type="scientific">Helicobacter aurati</name>
    <dbReference type="NCBI Taxonomy" id="137778"/>
    <lineage>
        <taxon>Bacteria</taxon>
        <taxon>Pseudomonadati</taxon>
        <taxon>Campylobacterota</taxon>
        <taxon>Epsilonproteobacteria</taxon>
        <taxon>Campylobacterales</taxon>
        <taxon>Helicobacteraceae</taxon>
        <taxon>Helicobacter</taxon>
    </lineage>
</organism>
<dbReference type="AlphaFoldDB" id="A0A3D8J2F8"/>
<gene>
    <name evidence="2" type="ORF">CQA66_06390</name>
</gene>
<evidence type="ECO:0000259" key="1">
    <source>
        <dbReference type="Pfam" id="PF05193"/>
    </source>
</evidence>
<dbReference type="OrthoDB" id="9811314at2"/>
<dbReference type="Proteomes" id="UP000256424">
    <property type="component" value="Unassembled WGS sequence"/>
</dbReference>
<evidence type="ECO:0000313" key="2">
    <source>
        <dbReference type="EMBL" id="RDU71583.1"/>
    </source>
</evidence>
<sequence>MANGKDNKKPNNDSEIVEKAATKANDFRLLHENAMDFLVINGIKVPVISEISSFLPVGHLQLVFIGGGNIFNPNKKPLAKVASTLLNFGTKKLGKVGFANLLDSKAVSINASVGQTTLTIEVDFLKEYEDFAYEQLHSLLSDPNITESSLKDTKTQLQAAFMSKQSDFDYQAMTLLNKNVFANTPLAYPALGNKVSEIDSITLREVREYLQDNLALARLVVVIGGDMNLSSSLEKLTKMLSMLPQGTQIQIPNYQVKKNPLKILRKDTQQAFIYFASPLNIDSLRTEGYKAQVAGFILGSSGFGSRLMEEIRVKRGLAYSAYMYPNLSKITTSFFGYIQTAIDKQDTTIALTQEIVRDFVSKGATQEELDSAKQFIIGNKPLNEETLSQRLQAKFMNYYNGLPLDYKEEFIENVKNLDLQTLNDFILAHPEIANLTFSVVTKQNK</sequence>
<reference evidence="2 3" key="1">
    <citation type="submission" date="2018-04" db="EMBL/GenBank/DDBJ databases">
        <title>Novel Campyloabacter and Helicobacter Species and Strains.</title>
        <authorList>
            <person name="Mannion A.J."/>
            <person name="Shen Z."/>
            <person name="Fox J.G."/>
        </authorList>
    </citation>
    <scope>NUCLEOTIDE SEQUENCE [LARGE SCALE GENOMIC DNA]</scope>
    <source>
        <strain evidence="2 3">MIT 97-5075</strain>
    </source>
</reference>
<dbReference type="PANTHER" id="PTHR11851">
    <property type="entry name" value="METALLOPROTEASE"/>
    <property type="match status" value="1"/>
</dbReference>
<dbReference type="PANTHER" id="PTHR11851:SF225">
    <property type="entry name" value="NON-PEPTIDASE HOMOLOG YMXG"/>
    <property type="match status" value="1"/>
</dbReference>
<comment type="caution">
    <text evidence="2">The sequence shown here is derived from an EMBL/GenBank/DDBJ whole genome shotgun (WGS) entry which is preliminary data.</text>
</comment>
<accession>A0A3D8J2F8</accession>
<dbReference type="Gene3D" id="3.30.830.10">
    <property type="entry name" value="Metalloenzyme, LuxS/M16 peptidase-like"/>
    <property type="match status" value="2"/>
</dbReference>
<proteinExistence type="predicted"/>
<keyword evidence="3" id="KW-1185">Reference proteome</keyword>
<dbReference type="Pfam" id="PF05193">
    <property type="entry name" value="Peptidase_M16_C"/>
    <property type="match status" value="1"/>
</dbReference>
<dbReference type="SUPFAM" id="SSF63411">
    <property type="entry name" value="LuxS/MPP-like metallohydrolase"/>
    <property type="match status" value="2"/>
</dbReference>